<gene>
    <name evidence="1" type="ORF">S06H3_54918</name>
</gene>
<evidence type="ECO:0000313" key="1">
    <source>
        <dbReference type="EMBL" id="GAI54541.1"/>
    </source>
</evidence>
<sequence>SGGSDCHGTFLSTKLGNPRITLDMLNLGSSF</sequence>
<reference evidence="1" key="1">
    <citation type="journal article" date="2014" name="Front. Microbiol.">
        <title>High frequency of phylogenetically diverse reductive dehalogenase-homologous genes in deep subseafloor sedimentary metagenomes.</title>
        <authorList>
            <person name="Kawai M."/>
            <person name="Futagami T."/>
            <person name="Toyoda A."/>
            <person name="Takaki Y."/>
            <person name="Nishi S."/>
            <person name="Hori S."/>
            <person name="Arai W."/>
            <person name="Tsubouchi T."/>
            <person name="Morono Y."/>
            <person name="Uchiyama I."/>
            <person name="Ito T."/>
            <person name="Fujiyama A."/>
            <person name="Inagaki F."/>
            <person name="Takami H."/>
        </authorList>
    </citation>
    <scope>NUCLEOTIDE SEQUENCE</scope>
    <source>
        <strain evidence="1">Expedition CK06-06</strain>
    </source>
</reference>
<organism evidence="1">
    <name type="scientific">marine sediment metagenome</name>
    <dbReference type="NCBI Taxonomy" id="412755"/>
    <lineage>
        <taxon>unclassified sequences</taxon>
        <taxon>metagenomes</taxon>
        <taxon>ecological metagenomes</taxon>
    </lineage>
</organism>
<dbReference type="EMBL" id="BARV01035170">
    <property type="protein sequence ID" value="GAI54541.1"/>
    <property type="molecule type" value="Genomic_DNA"/>
</dbReference>
<proteinExistence type="predicted"/>
<name>X1QIA6_9ZZZZ</name>
<protein>
    <submittedName>
        <fullName evidence="1">Uncharacterized protein</fullName>
    </submittedName>
</protein>
<comment type="caution">
    <text evidence="1">The sequence shown here is derived from an EMBL/GenBank/DDBJ whole genome shotgun (WGS) entry which is preliminary data.</text>
</comment>
<dbReference type="AlphaFoldDB" id="X1QIA6"/>
<feature type="non-terminal residue" evidence="1">
    <location>
        <position position="1"/>
    </location>
</feature>
<accession>X1QIA6</accession>